<comment type="caution">
    <text evidence="1">The sequence shown here is derived from an EMBL/GenBank/DDBJ whole genome shotgun (WGS) entry which is preliminary data.</text>
</comment>
<name>A0ACC3SDQ8_9PEZI</name>
<gene>
    <name evidence="1" type="primary">KRE9</name>
    <name evidence="1" type="ORF">M8818_003582</name>
</gene>
<organism evidence="1 2">
    <name type="scientific">Zalaria obscura</name>
    <dbReference type="NCBI Taxonomy" id="2024903"/>
    <lineage>
        <taxon>Eukaryota</taxon>
        <taxon>Fungi</taxon>
        <taxon>Dikarya</taxon>
        <taxon>Ascomycota</taxon>
        <taxon>Pezizomycotina</taxon>
        <taxon>Dothideomycetes</taxon>
        <taxon>Dothideomycetidae</taxon>
        <taxon>Dothideales</taxon>
        <taxon>Zalariaceae</taxon>
        <taxon>Zalaria</taxon>
    </lineage>
</organism>
<evidence type="ECO:0000313" key="1">
    <source>
        <dbReference type="EMBL" id="KAK8210095.1"/>
    </source>
</evidence>
<accession>A0ACC3SDQ8</accession>
<evidence type="ECO:0000313" key="2">
    <source>
        <dbReference type="Proteomes" id="UP001320706"/>
    </source>
</evidence>
<dbReference type="EMBL" id="JAMKPW020000016">
    <property type="protein sequence ID" value="KAK8210095.1"/>
    <property type="molecule type" value="Genomic_DNA"/>
</dbReference>
<dbReference type="Proteomes" id="UP001320706">
    <property type="component" value="Unassembled WGS sequence"/>
</dbReference>
<reference evidence="1" key="1">
    <citation type="submission" date="2024-02" db="EMBL/GenBank/DDBJ databases">
        <title>Metagenome Assembled Genome of Zalaria obscura JY119.</title>
        <authorList>
            <person name="Vighnesh L."/>
            <person name="Jagadeeshwari U."/>
            <person name="Venkata Ramana C."/>
            <person name="Sasikala C."/>
        </authorList>
    </citation>
    <scope>NUCLEOTIDE SEQUENCE</scope>
    <source>
        <strain evidence="1">JY119</strain>
    </source>
</reference>
<proteinExistence type="predicted"/>
<keyword evidence="2" id="KW-1185">Reference proteome</keyword>
<sequence>MISTATAGGTVINYSDHFTITGMTGTFSTNVKTGLASLSGTAGPDTVNDVSSGDTASAAVSGDVFTVPYYLQTGLIKYAPMQPIPPTKITAKSQSMLNPTSAFTIATTWMKQPSVTLTVTESQTFSASSIENTAAAASQPTGDMAKFLARWKD</sequence>
<protein>
    <submittedName>
        <fullName evidence="1">Cell wall synthesis protein kre9</fullName>
    </submittedName>
</protein>